<sequence>MDSATDASERNCPGTGQKGNIEYQKGGDDWFVKCPVCGLTWAGGNHTVGPHEDWRTR</sequence>
<dbReference type="EMBL" id="BOMN01000040">
    <property type="protein sequence ID" value="GIE20260.1"/>
    <property type="molecule type" value="Genomic_DNA"/>
</dbReference>
<evidence type="ECO:0000313" key="2">
    <source>
        <dbReference type="EMBL" id="GIE20260.1"/>
    </source>
</evidence>
<evidence type="ECO:0000313" key="3">
    <source>
        <dbReference type="Proteomes" id="UP000603200"/>
    </source>
</evidence>
<organism evidence="2 3">
    <name type="scientific">Winogradskya humida</name>
    <dbReference type="NCBI Taxonomy" id="113566"/>
    <lineage>
        <taxon>Bacteria</taxon>
        <taxon>Bacillati</taxon>
        <taxon>Actinomycetota</taxon>
        <taxon>Actinomycetes</taxon>
        <taxon>Micromonosporales</taxon>
        <taxon>Micromonosporaceae</taxon>
        <taxon>Winogradskya</taxon>
    </lineage>
</organism>
<reference evidence="2 3" key="1">
    <citation type="submission" date="2021-01" db="EMBL/GenBank/DDBJ databases">
        <title>Whole genome shotgun sequence of Actinoplanes humidus NBRC 14915.</title>
        <authorList>
            <person name="Komaki H."/>
            <person name="Tamura T."/>
        </authorList>
    </citation>
    <scope>NUCLEOTIDE SEQUENCE [LARGE SCALE GENOMIC DNA]</scope>
    <source>
        <strain evidence="2 3">NBRC 14915</strain>
    </source>
</reference>
<accession>A0ABQ3ZNV3</accession>
<name>A0ABQ3ZNV3_9ACTN</name>
<proteinExistence type="predicted"/>
<dbReference type="Proteomes" id="UP000603200">
    <property type="component" value="Unassembled WGS sequence"/>
</dbReference>
<protein>
    <submittedName>
        <fullName evidence="2">Uncharacterized protein</fullName>
    </submittedName>
</protein>
<feature type="region of interest" description="Disordered" evidence="1">
    <location>
        <begin position="1"/>
        <end position="20"/>
    </location>
</feature>
<comment type="caution">
    <text evidence="2">The sequence shown here is derived from an EMBL/GenBank/DDBJ whole genome shotgun (WGS) entry which is preliminary data.</text>
</comment>
<keyword evidence="3" id="KW-1185">Reference proteome</keyword>
<evidence type="ECO:0000256" key="1">
    <source>
        <dbReference type="SAM" id="MobiDB-lite"/>
    </source>
</evidence>
<gene>
    <name evidence="2" type="ORF">Ahu01nite_033620</name>
</gene>